<evidence type="ECO:0000259" key="4">
    <source>
        <dbReference type="PROSITE" id="PS50887"/>
    </source>
</evidence>
<dbReference type="InterPro" id="IPR035919">
    <property type="entry name" value="EAL_sf"/>
</dbReference>
<dbReference type="PROSITE" id="PS50110">
    <property type="entry name" value="RESPONSE_REGULATORY"/>
    <property type="match status" value="1"/>
</dbReference>
<dbReference type="PANTHER" id="PTHR33121">
    <property type="entry name" value="CYCLIC DI-GMP PHOSPHODIESTERASE PDEF"/>
    <property type="match status" value="1"/>
</dbReference>
<dbReference type="Gene3D" id="3.20.20.450">
    <property type="entry name" value="EAL domain"/>
    <property type="match status" value="1"/>
</dbReference>
<dbReference type="InterPro" id="IPR000160">
    <property type="entry name" value="GGDEF_dom"/>
</dbReference>
<dbReference type="Proteomes" id="UP001500547">
    <property type="component" value="Unassembled WGS sequence"/>
</dbReference>
<dbReference type="PROSITE" id="PS50887">
    <property type="entry name" value="GGDEF"/>
    <property type="match status" value="1"/>
</dbReference>
<feature type="domain" description="Response regulatory" evidence="2">
    <location>
        <begin position="50"/>
        <end position="174"/>
    </location>
</feature>
<keyword evidence="1" id="KW-0597">Phosphoprotein</keyword>
<evidence type="ECO:0000256" key="1">
    <source>
        <dbReference type="PROSITE-ProRule" id="PRU00169"/>
    </source>
</evidence>
<gene>
    <name evidence="5" type="ORF">GCM10025770_03730</name>
</gene>
<dbReference type="InterPro" id="IPR011006">
    <property type="entry name" value="CheY-like_superfamily"/>
</dbReference>
<name>A0ABP9QC02_9RHOO</name>
<dbReference type="Gene3D" id="3.40.50.2300">
    <property type="match status" value="1"/>
</dbReference>
<dbReference type="Pfam" id="PF00563">
    <property type="entry name" value="EAL"/>
    <property type="match status" value="1"/>
</dbReference>
<sequence length="768" mass="84048">MKKILLRGAEGSQLHPVDAGADNDDRIVFSDDVEGDAGDELAKAQIEAWRILIADDDEEVHRATEFALRGVKIDGAPLELLHAMSAAEARTLLASEPRIAVAMLDVVMESTDAGLKLVEIIRQELGLKNLRIILRTGQPGYAPELEVIRRCDINDYRTKSELTQVRLITTLTSSIRAYAQLEQIALASRGMRDVARNSNALFRIHDSAAFAMRLLDTLGTMLDVAPQGLVCCGEVMDHRNDSTSPPGGLQVVGGAGAFEGVTGLALETLADVEVQRLISRCIASHATQMDGSRFCLWLGYPDRDAVVYFDAGRVPDELESRLIELLAANLCVGFENVDLFERLNFFAFFDPLTRLPNRTRFIAEVDQDIYANSGTRRCMAIADVVRFSDINDALGHRCGDTLLAAVAKRLRAAVGQGVRCARISGDVFALFGDENLIDPAVIRRAFESPFFVHGHALSVGVRLGLVRVGDTRGGAMDLVRNANLALNEARHASGAGYAWFSSELAADVQSRVALLHSLRAAIDFKRGLSLVYQPQINAITGELLGAEALLRWHSDFGEAVPPAQFIPLAERTGMIAELGLWVIESAMDQLAAWRKQGLNTLCMSINVSSVQFRADDFALRVRKLIDLCDVPASNIVFEITESIAVEDLSLVMSQISALRNMGIRFAIDDFGTGFSSLSQIASLPADELKIDRSFVEKVDLSEADRALSAMVVVLARARSLTVVAEGVETDAQREALLAMGCERMQGYLFGRPMTAERFDVWRRERKAV</sequence>
<dbReference type="SUPFAM" id="SSF55073">
    <property type="entry name" value="Nucleotide cyclase"/>
    <property type="match status" value="1"/>
</dbReference>
<dbReference type="SUPFAM" id="SSF52172">
    <property type="entry name" value="CheY-like"/>
    <property type="match status" value="1"/>
</dbReference>
<accession>A0ABP9QC02</accession>
<evidence type="ECO:0000259" key="3">
    <source>
        <dbReference type="PROSITE" id="PS50883"/>
    </source>
</evidence>
<comment type="caution">
    <text evidence="5">The sequence shown here is derived from an EMBL/GenBank/DDBJ whole genome shotgun (WGS) entry which is preliminary data.</text>
</comment>
<evidence type="ECO:0000313" key="6">
    <source>
        <dbReference type="Proteomes" id="UP001500547"/>
    </source>
</evidence>
<proteinExistence type="predicted"/>
<feature type="domain" description="GGDEF" evidence="4">
    <location>
        <begin position="375"/>
        <end position="503"/>
    </location>
</feature>
<dbReference type="PANTHER" id="PTHR33121:SF19">
    <property type="entry name" value="CYCLIC DI-GMP PHOSPHODIESTERASE PA2567"/>
    <property type="match status" value="1"/>
</dbReference>
<dbReference type="InterPro" id="IPR001789">
    <property type="entry name" value="Sig_transdc_resp-reg_receiver"/>
</dbReference>
<dbReference type="PROSITE" id="PS50883">
    <property type="entry name" value="EAL"/>
    <property type="match status" value="1"/>
</dbReference>
<feature type="modified residue" description="4-aspartylphosphate" evidence="1">
    <location>
        <position position="105"/>
    </location>
</feature>
<dbReference type="CDD" id="cd01948">
    <property type="entry name" value="EAL"/>
    <property type="match status" value="1"/>
</dbReference>
<dbReference type="SMART" id="SM00267">
    <property type="entry name" value="GGDEF"/>
    <property type="match status" value="1"/>
</dbReference>
<dbReference type="SMART" id="SM00052">
    <property type="entry name" value="EAL"/>
    <property type="match status" value="1"/>
</dbReference>
<keyword evidence="6" id="KW-1185">Reference proteome</keyword>
<protein>
    <submittedName>
        <fullName evidence="5">EAL domain-containing protein</fullName>
    </submittedName>
</protein>
<dbReference type="CDD" id="cd01949">
    <property type="entry name" value="GGDEF"/>
    <property type="match status" value="1"/>
</dbReference>
<dbReference type="EMBL" id="BAABLD010000002">
    <property type="protein sequence ID" value="GAA5158742.1"/>
    <property type="molecule type" value="Genomic_DNA"/>
</dbReference>
<dbReference type="InterPro" id="IPR050706">
    <property type="entry name" value="Cyclic-di-GMP_PDE-like"/>
</dbReference>
<dbReference type="InterPro" id="IPR001633">
    <property type="entry name" value="EAL_dom"/>
</dbReference>
<organism evidence="5 6">
    <name type="scientific">Viridibacterium curvum</name>
    <dbReference type="NCBI Taxonomy" id="1101404"/>
    <lineage>
        <taxon>Bacteria</taxon>
        <taxon>Pseudomonadati</taxon>
        <taxon>Pseudomonadota</taxon>
        <taxon>Betaproteobacteria</taxon>
        <taxon>Rhodocyclales</taxon>
        <taxon>Rhodocyclaceae</taxon>
        <taxon>Viridibacterium</taxon>
    </lineage>
</organism>
<dbReference type="SUPFAM" id="SSF141868">
    <property type="entry name" value="EAL domain-like"/>
    <property type="match status" value="1"/>
</dbReference>
<reference evidence="6" key="1">
    <citation type="journal article" date="2019" name="Int. J. Syst. Evol. Microbiol.">
        <title>The Global Catalogue of Microorganisms (GCM) 10K type strain sequencing project: providing services to taxonomists for standard genome sequencing and annotation.</title>
        <authorList>
            <consortium name="The Broad Institute Genomics Platform"/>
            <consortium name="The Broad Institute Genome Sequencing Center for Infectious Disease"/>
            <person name="Wu L."/>
            <person name="Ma J."/>
        </authorList>
    </citation>
    <scope>NUCLEOTIDE SEQUENCE [LARGE SCALE GENOMIC DNA]</scope>
    <source>
        <strain evidence="6">JCM 18715</strain>
    </source>
</reference>
<dbReference type="InterPro" id="IPR043128">
    <property type="entry name" value="Rev_trsase/Diguanyl_cyclase"/>
</dbReference>
<dbReference type="Gene3D" id="3.30.70.270">
    <property type="match status" value="1"/>
</dbReference>
<evidence type="ECO:0000259" key="2">
    <source>
        <dbReference type="PROSITE" id="PS50110"/>
    </source>
</evidence>
<dbReference type="InterPro" id="IPR029787">
    <property type="entry name" value="Nucleotide_cyclase"/>
</dbReference>
<evidence type="ECO:0000313" key="5">
    <source>
        <dbReference type="EMBL" id="GAA5158742.1"/>
    </source>
</evidence>
<dbReference type="RefSeq" id="WP_345531130.1">
    <property type="nucleotide sequence ID" value="NZ_BAABLD010000002.1"/>
</dbReference>
<dbReference type="NCBIfam" id="TIGR00254">
    <property type="entry name" value="GGDEF"/>
    <property type="match status" value="1"/>
</dbReference>
<dbReference type="Pfam" id="PF11849">
    <property type="entry name" value="DUF3369"/>
    <property type="match status" value="1"/>
</dbReference>
<feature type="domain" description="EAL" evidence="3">
    <location>
        <begin position="511"/>
        <end position="766"/>
    </location>
</feature>
<dbReference type="Pfam" id="PF00990">
    <property type="entry name" value="GGDEF"/>
    <property type="match status" value="1"/>
</dbReference>
<dbReference type="InterPro" id="IPR021800">
    <property type="entry name" value="DUF3369"/>
</dbReference>